<dbReference type="Proteomes" id="UP000280825">
    <property type="component" value="Unassembled WGS sequence"/>
</dbReference>
<accession>A0A3S0PG74</accession>
<dbReference type="AlphaFoldDB" id="A0A3S0PG74"/>
<protein>
    <submittedName>
        <fullName evidence="2">Uncharacterized protein</fullName>
    </submittedName>
</protein>
<evidence type="ECO:0000313" key="3">
    <source>
        <dbReference type="Proteomes" id="UP000280825"/>
    </source>
</evidence>
<keyword evidence="1" id="KW-0472">Membrane</keyword>
<name>A0A3S0PG74_9FLAO</name>
<evidence type="ECO:0000256" key="1">
    <source>
        <dbReference type="SAM" id="Phobius"/>
    </source>
</evidence>
<dbReference type="EMBL" id="RYDJ01000020">
    <property type="protein sequence ID" value="RTZ02062.1"/>
    <property type="molecule type" value="Genomic_DNA"/>
</dbReference>
<evidence type="ECO:0000313" key="2">
    <source>
        <dbReference type="EMBL" id="RTZ02062.1"/>
    </source>
</evidence>
<reference evidence="2 3" key="1">
    <citation type="submission" date="2018-12" db="EMBL/GenBank/DDBJ databases">
        <title>Flavobacterium sp. nov., isolated from glacier ice.</title>
        <authorList>
            <person name="Liu Q."/>
            <person name="Xin Y.-H."/>
        </authorList>
    </citation>
    <scope>NUCLEOTIDE SEQUENCE [LARGE SCALE GENOMIC DNA]</scope>
    <source>
        <strain evidence="2 3">RB1N8</strain>
    </source>
</reference>
<feature type="transmembrane region" description="Helical" evidence="1">
    <location>
        <begin position="6"/>
        <end position="26"/>
    </location>
</feature>
<dbReference type="RefSeq" id="WP_126562942.1">
    <property type="nucleotide sequence ID" value="NZ_RYDJ01000020.1"/>
</dbReference>
<proteinExistence type="predicted"/>
<keyword evidence="3" id="KW-1185">Reference proteome</keyword>
<organism evidence="2 3">
    <name type="scientific">Flavobacterium bomense</name>
    <dbReference type="NCBI Taxonomy" id="2497483"/>
    <lineage>
        <taxon>Bacteria</taxon>
        <taxon>Pseudomonadati</taxon>
        <taxon>Bacteroidota</taxon>
        <taxon>Flavobacteriia</taxon>
        <taxon>Flavobacteriales</taxon>
        <taxon>Flavobacteriaceae</taxon>
        <taxon>Flavobacterium</taxon>
    </lineage>
</organism>
<keyword evidence="1" id="KW-0812">Transmembrane</keyword>
<sequence length="62" mass="7332">MDITYYLAGLLSGVSVATFFIGKELYRYYIKNKVQEKKLRRMLKLNDKIKKSYSIETNGMMK</sequence>
<gene>
    <name evidence="2" type="ORF">EKL98_14095</name>
</gene>
<keyword evidence="1" id="KW-1133">Transmembrane helix</keyword>
<comment type="caution">
    <text evidence="2">The sequence shown here is derived from an EMBL/GenBank/DDBJ whole genome shotgun (WGS) entry which is preliminary data.</text>
</comment>